<evidence type="ECO:0000313" key="1">
    <source>
        <dbReference type="EMBL" id="ANG62593.1"/>
    </source>
</evidence>
<evidence type="ECO:0000313" key="2">
    <source>
        <dbReference type="Proteomes" id="UP000078070"/>
    </source>
</evidence>
<proteinExistence type="predicted"/>
<keyword evidence="2" id="KW-1185">Reference proteome</keyword>
<organism evidence="1 2">
    <name type="scientific">Marinobacterium aestuarii</name>
    <dbReference type="NCBI Taxonomy" id="1821621"/>
    <lineage>
        <taxon>Bacteria</taxon>
        <taxon>Pseudomonadati</taxon>
        <taxon>Pseudomonadota</taxon>
        <taxon>Gammaproteobacteria</taxon>
        <taxon>Oceanospirillales</taxon>
        <taxon>Oceanospirillaceae</taxon>
        <taxon>Marinobacterium</taxon>
    </lineage>
</organism>
<gene>
    <name evidence="1" type="ORF">A8C75_08925</name>
</gene>
<accession>A0A1A9EYN3</accession>
<protein>
    <submittedName>
        <fullName evidence="1">Uncharacterized protein</fullName>
    </submittedName>
</protein>
<reference evidence="1 2" key="2">
    <citation type="journal article" date="2018" name="Int. J. Syst. Evol. Microbiol.">
        <title>Marinobacterium aestuarii sp. nov., a benzene-degrading marine bacterium isolated from estuary sediment.</title>
        <authorList>
            <person name="Bae S.S."/>
            <person name="Jung J."/>
            <person name="Chung D."/>
            <person name="Baek K."/>
        </authorList>
    </citation>
    <scope>NUCLEOTIDE SEQUENCE [LARGE SCALE GENOMIC DNA]</scope>
    <source>
        <strain evidence="1 2">ST58-10</strain>
    </source>
</reference>
<dbReference type="Proteomes" id="UP000078070">
    <property type="component" value="Chromosome"/>
</dbReference>
<sequence length="59" mass="6907">MINTTYSHRVKWQSEAYTALSMMAHPPWAEWQLHSVTLKAPQFRVTWPDAAKPLSTFNF</sequence>
<reference evidence="2" key="1">
    <citation type="submission" date="2016-05" db="EMBL/GenBank/DDBJ databases">
        <authorList>
            <person name="Baek K."/>
            <person name="Yang S.-J."/>
        </authorList>
    </citation>
    <scope>NUCLEOTIDE SEQUENCE [LARGE SCALE GENOMIC DNA]</scope>
    <source>
        <strain evidence="2">ST58-10</strain>
    </source>
</reference>
<dbReference type="EMBL" id="CP015839">
    <property type="protein sequence ID" value="ANG62593.1"/>
    <property type="molecule type" value="Genomic_DNA"/>
</dbReference>
<name>A0A1A9EYN3_9GAMM</name>
<dbReference type="AlphaFoldDB" id="A0A1A9EYN3"/>
<dbReference type="KEGG" id="mars:A8C75_08925"/>